<name>A0A1I5SXM3_9ACTN</name>
<dbReference type="Proteomes" id="UP000183413">
    <property type="component" value="Unassembled WGS sequence"/>
</dbReference>
<dbReference type="GO" id="GO:0005829">
    <property type="term" value="C:cytosol"/>
    <property type="evidence" value="ECO:0007669"/>
    <property type="project" value="TreeGrafter"/>
</dbReference>
<dbReference type="GO" id="GO:0016740">
    <property type="term" value="F:transferase activity"/>
    <property type="evidence" value="ECO:0007669"/>
    <property type="project" value="UniProtKB-KW"/>
</dbReference>
<evidence type="ECO:0000256" key="3">
    <source>
        <dbReference type="ARBA" id="ARBA00012291"/>
    </source>
</evidence>
<keyword evidence="8" id="KW-0665">Pyrimidine biosynthesis</keyword>
<dbReference type="PANTHER" id="PTHR11550:SF0">
    <property type="entry name" value="CTP SYNTHASE-RELATED"/>
    <property type="match status" value="1"/>
</dbReference>
<evidence type="ECO:0000256" key="5">
    <source>
        <dbReference type="ARBA" id="ARBA00022741"/>
    </source>
</evidence>
<keyword evidence="5" id="KW-0547">Nucleotide-binding</keyword>
<comment type="catalytic activity">
    <reaction evidence="9">
        <text>UTP + L-glutamine + ATP + H2O = CTP + L-glutamate + ADP + phosphate + 2 H(+)</text>
        <dbReference type="Rhea" id="RHEA:26426"/>
        <dbReference type="ChEBI" id="CHEBI:15377"/>
        <dbReference type="ChEBI" id="CHEBI:15378"/>
        <dbReference type="ChEBI" id="CHEBI:29985"/>
        <dbReference type="ChEBI" id="CHEBI:30616"/>
        <dbReference type="ChEBI" id="CHEBI:37563"/>
        <dbReference type="ChEBI" id="CHEBI:43474"/>
        <dbReference type="ChEBI" id="CHEBI:46398"/>
        <dbReference type="ChEBI" id="CHEBI:58359"/>
        <dbReference type="ChEBI" id="CHEBI:456216"/>
        <dbReference type="EC" id="6.3.4.2"/>
    </reaction>
</comment>
<dbReference type="GO" id="GO:0005524">
    <property type="term" value="F:ATP binding"/>
    <property type="evidence" value="ECO:0007669"/>
    <property type="project" value="UniProtKB-KW"/>
</dbReference>
<evidence type="ECO:0000259" key="10">
    <source>
        <dbReference type="Pfam" id="PF00117"/>
    </source>
</evidence>
<dbReference type="EMBL" id="FOVH01000017">
    <property type="protein sequence ID" value="SFP74976.1"/>
    <property type="molecule type" value="Genomic_DNA"/>
</dbReference>
<evidence type="ECO:0000256" key="4">
    <source>
        <dbReference type="ARBA" id="ARBA00022598"/>
    </source>
</evidence>
<organism evidence="11 12">
    <name type="scientific">Actinomadura madurae</name>
    <dbReference type="NCBI Taxonomy" id="1993"/>
    <lineage>
        <taxon>Bacteria</taxon>
        <taxon>Bacillati</taxon>
        <taxon>Actinomycetota</taxon>
        <taxon>Actinomycetes</taxon>
        <taxon>Streptosporangiales</taxon>
        <taxon>Thermomonosporaceae</taxon>
        <taxon>Actinomadura</taxon>
    </lineage>
</organism>
<evidence type="ECO:0000313" key="11">
    <source>
        <dbReference type="EMBL" id="SFP74976.1"/>
    </source>
</evidence>
<dbReference type="InParanoid" id="A0A1I5SXM3"/>
<evidence type="ECO:0000256" key="1">
    <source>
        <dbReference type="ARBA" id="ARBA00005171"/>
    </source>
</evidence>
<dbReference type="AlphaFoldDB" id="A0A1I5SXM3"/>
<evidence type="ECO:0000256" key="9">
    <source>
        <dbReference type="ARBA" id="ARBA00047781"/>
    </source>
</evidence>
<dbReference type="GO" id="GO:0042802">
    <property type="term" value="F:identical protein binding"/>
    <property type="evidence" value="ECO:0007669"/>
    <property type="project" value="TreeGrafter"/>
</dbReference>
<evidence type="ECO:0000313" key="12">
    <source>
        <dbReference type="Proteomes" id="UP000183413"/>
    </source>
</evidence>
<dbReference type="PROSITE" id="PS51273">
    <property type="entry name" value="GATASE_TYPE_1"/>
    <property type="match status" value="1"/>
</dbReference>
<keyword evidence="7 11" id="KW-0315">Glutamine amidotransferase</keyword>
<dbReference type="SUPFAM" id="SSF52317">
    <property type="entry name" value="Class I glutamine amidotransferase-like"/>
    <property type="match status" value="1"/>
</dbReference>
<sequence>MSFVARIALVGDRSPHVQSHVRIPGLLEAVRDREGLLVEAYWIPTDEVGDGLTGFDGVWLLPGSPYMSEAGAVAAARSAREGGIPVLGTCGGFQHMVLEFARNACGLPAAGHAEYDPAEEDPVIAPMACSLAGHEAEVNLLPGSSAEKIMGTTRSIERFNCAFGPNPAYLGLLAAHGLRFTGHDDDGQVRIAELPDHPFYFATLFQPELAGDGTRPHPVITAFTTACASRAQDGIGVE</sequence>
<dbReference type="Gene3D" id="3.40.50.880">
    <property type="match status" value="1"/>
</dbReference>
<proteinExistence type="inferred from homology"/>
<dbReference type="EC" id="6.3.4.2" evidence="3"/>
<dbReference type="UniPathway" id="UPA00159">
    <property type="reaction ID" value="UER00277"/>
</dbReference>
<feature type="domain" description="Glutamine amidotransferase" evidence="10">
    <location>
        <begin position="36"/>
        <end position="219"/>
    </location>
</feature>
<dbReference type="GO" id="GO:0019856">
    <property type="term" value="P:pyrimidine nucleobase biosynthetic process"/>
    <property type="evidence" value="ECO:0007669"/>
    <property type="project" value="TreeGrafter"/>
</dbReference>
<keyword evidence="4" id="KW-0436">Ligase</keyword>
<dbReference type="OrthoDB" id="3286005at2"/>
<dbReference type="InterPro" id="IPR004468">
    <property type="entry name" value="CTP_synthase"/>
</dbReference>
<comment type="similarity">
    <text evidence="2">Belongs to the CTP synthase family.</text>
</comment>
<dbReference type="InterPro" id="IPR017926">
    <property type="entry name" value="GATASE"/>
</dbReference>
<evidence type="ECO:0000256" key="2">
    <source>
        <dbReference type="ARBA" id="ARBA00007533"/>
    </source>
</evidence>
<dbReference type="GO" id="GO:0044210">
    <property type="term" value="P:'de novo' CTP biosynthetic process"/>
    <property type="evidence" value="ECO:0007669"/>
    <property type="project" value="UniProtKB-UniPathway"/>
</dbReference>
<protein>
    <recommendedName>
        <fullName evidence="3">CTP synthase (glutamine hydrolyzing)</fullName>
        <ecNumber evidence="3">6.3.4.2</ecNumber>
    </recommendedName>
</protein>
<dbReference type="STRING" id="1993.SAMN04489713_11749"/>
<accession>A0A1I5SXM3</accession>
<keyword evidence="12" id="KW-1185">Reference proteome</keyword>
<dbReference type="Pfam" id="PF00117">
    <property type="entry name" value="GATase"/>
    <property type="match status" value="1"/>
</dbReference>
<dbReference type="GO" id="GO:0003883">
    <property type="term" value="F:CTP synthase activity"/>
    <property type="evidence" value="ECO:0007669"/>
    <property type="project" value="UniProtKB-EC"/>
</dbReference>
<gene>
    <name evidence="11" type="ORF">SAMN04489713_11749</name>
</gene>
<evidence type="ECO:0000256" key="6">
    <source>
        <dbReference type="ARBA" id="ARBA00022840"/>
    </source>
</evidence>
<evidence type="ECO:0000256" key="7">
    <source>
        <dbReference type="ARBA" id="ARBA00022962"/>
    </source>
</evidence>
<comment type="pathway">
    <text evidence="1">Pyrimidine metabolism; CTP biosynthesis via de novo pathway; CTP from UDP: step 2/2.</text>
</comment>
<keyword evidence="11" id="KW-0808">Transferase</keyword>
<dbReference type="NCBIfam" id="NF004836">
    <property type="entry name" value="PRK06186.1"/>
    <property type="match status" value="1"/>
</dbReference>
<dbReference type="RefSeq" id="WP_075023839.1">
    <property type="nucleotide sequence ID" value="NZ_FOVH01000017.1"/>
</dbReference>
<evidence type="ECO:0000256" key="8">
    <source>
        <dbReference type="ARBA" id="ARBA00022975"/>
    </source>
</evidence>
<dbReference type="InterPro" id="IPR029062">
    <property type="entry name" value="Class_I_gatase-like"/>
</dbReference>
<reference evidence="11 12" key="1">
    <citation type="submission" date="2016-10" db="EMBL/GenBank/DDBJ databases">
        <authorList>
            <person name="de Groot N.N."/>
        </authorList>
    </citation>
    <scope>NUCLEOTIDE SEQUENCE [LARGE SCALE GENOMIC DNA]</scope>
    <source>
        <strain evidence="11 12">DSM 43067</strain>
    </source>
</reference>
<dbReference type="eggNOG" id="COG0504">
    <property type="taxonomic scope" value="Bacteria"/>
</dbReference>
<dbReference type="PANTHER" id="PTHR11550">
    <property type="entry name" value="CTP SYNTHASE"/>
    <property type="match status" value="1"/>
</dbReference>
<keyword evidence="6" id="KW-0067">ATP-binding</keyword>